<proteinExistence type="predicted"/>
<evidence type="ECO:0000313" key="3">
    <source>
        <dbReference type="Proteomes" id="UP000642284"/>
    </source>
</evidence>
<dbReference type="RefSeq" id="WP_187819408.1">
    <property type="nucleotide sequence ID" value="NZ_JACTVJ010000031.1"/>
</dbReference>
<name>A0ABR7SU26_9ACTN</name>
<keyword evidence="3" id="KW-1185">Reference proteome</keyword>
<feature type="region of interest" description="Disordered" evidence="1">
    <location>
        <begin position="30"/>
        <end position="70"/>
    </location>
</feature>
<evidence type="ECO:0008006" key="4">
    <source>
        <dbReference type="Google" id="ProtNLM"/>
    </source>
</evidence>
<dbReference type="EMBL" id="JACTVJ010000031">
    <property type="protein sequence ID" value="MBC9718980.1"/>
    <property type="molecule type" value="Genomic_DNA"/>
</dbReference>
<comment type="caution">
    <text evidence="2">The sequence shown here is derived from an EMBL/GenBank/DDBJ whole genome shotgun (WGS) entry which is preliminary data.</text>
</comment>
<evidence type="ECO:0000313" key="2">
    <source>
        <dbReference type="EMBL" id="MBC9718980.1"/>
    </source>
</evidence>
<sequence length="70" mass="7617">MKICQRRTVADTVFGLDEVLIRKSAVGHNRDEAGVQHPAAPRKASHQCCRTAMPGPGSRRAGTGRIHARQ</sequence>
<evidence type="ECO:0000256" key="1">
    <source>
        <dbReference type="SAM" id="MobiDB-lite"/>
    </source>
</evidence>
<protein>
    <recommendedName>
        <fullName evidence="4">Transposase</fullName>
    </recommendedName>
</protein>
<reference evidence="2 3" key="1">
    <citation type="submission" date="2020-08" db="EMBL/GenBank/DDBJ databases">
        <title>Genemic of Streptomyces polyaspartic.</title>
        <authorList>
            <person name="Liu W."/>
        </authorList>
    </citation>
    <scope>NUCLEOTIDE SEQUENCE [LARGE SCALE GENOMIC DNA]</scope>
    <source>
        <strain evidence="2 3">TRM66268-LWL</strain>
    </source>
</reference>
<organism evidence="2 3">
    <name type="scientific">Streptomyces polyasparticus</name>
    <dbReference type="NCBI Taxonomy" id="2767826"/>
    <lineage>
        <taxon>Bacteria</taxon>
        <taxon>Bacillati</taxon>
        <taxon>Actinomycetota</taxon>
        <taxon>Actinomycetes</taxon>
        <taxon>Kitasatosporales</taxon>
        <taxon>Streptomycetaceae</taxon>
        <taxon>Streptomyces</taxon>
    </lineage>
</organism>
<dbReference type="Proteomes" id="UP000642284">
    <property type="component" value="Unassembled WGS sequence"/>
</dbReference>
<accession>A0ABR7SU26</accession>
<gene>
    <name evidence="2" type="ORF">H9Y04_41285</name>
</gene>